<evidence type="ECO:0000256" key="1">
    <source>
        <dbReference type="ARBA" id="ARBA00022516"/>
    </source>
</evidence>
<keyword evidence="3" id="KW-0443">Lipid metabolism</keyword>
<dbReference type="Proteomes" id="UP000634522">
    <property type="component" value="Unassembled WGS sequence"/>
</dbReference>
<reference evidence="4 5" key="1">
    <citation type="submission" date="2019-12" db="EMBL/GenBank/DDBJ databases">
        <title>Comparative genomics gives insights into the taxonomy of the Azoarcus-Aromatoleum group and reveals separate origins of nif in the plant-associated Azoarcus and non-plant-associated Aromatoleum sub-groups.</title>
        <authorList>
            <person name="Lafos M."/>
            <person name="Maluk M."/>
            <person name="Batista M."/>
            <person name="Junghare M."/>
            <person name="Carmona M."/>
            <person name="Faoro H."/>
            <person name="Cruz L.M."/>
            <person name="Battistoni F."/>
            <person name="De Souza E."/>
            <person name="Pedrosa F."/>
            <person name="Chen W.-M."/>
            <person name="Poole P.S."/>
            <person name="Dixon R.A."/>
            <person name="James E.K."/>
        </authorList>
    </citation>
    <scope>NUCLEOTIDE SEQUENCE [LARGE SCALE GENOMIC DNA]</scope>
    <source>
        <strain evidence="4 5">T</strain>
    </source>
</reference>
<proteinExistence type="predicted"/>
<accession>A0ABX1NMW0</accession>
<evidence type="ECO:0000256" key="3">
    <source>
        <dbReference type="ARBA" id="ARBA00023098"/>
    </source>
</evidence>
<organism evidence="4 5">
    <name type="scientific">Aromatoleum toluolicum</name>
    <dbReference type="NCBI Taxonomy" id="90060"/>
    <lineage>
        <taxon>Bacteria</taxon>
        <taxon>Pseudomonadati</taxon>
        <taxon>Pseudomonadota</taxon>
        <taxon>Betaproteobacteria</taxon>
        <taxon>Rhodocyclales</taxon>
        <taxon>Rhodocyclaceae</taxon>
        <taxon>Aromatoleum</taxon>
    </lineage>
</organism>
<sequence length="206" mass="22761">MNFLAHAWLAGESPPDRLGGLMGDFVKGALPAGLPPDIAEGVRLHRQIDVFAETHPAFQRSRARVSPERRRVAGVMVDMFYDHFLALHWEHFHDEPLDRFSATLYALMDAHGALLPPRLADILPRMRESDWLGSYRSADVIAMALDRMALRLRRANPLTGSGAELLADYAGFEADFFEFIAAAEAFAANSRALRGPGQGCCINATE</sequence>
<evidence type="ECO:0000313" key="5">
    <source>
        <dbReference type="Proteomes" id="UP000634522"/>
    </source>
</evidence>
<gene>
    <name evidence="4" type="ORF">GPA27_24610</name>
</gene>
<dbReference type="PIRSF" id="PIRSF011489">
    <property type="entry name" value="DUF479"/>
    <property type="match status" value="1"/>
</dbReference>
<keyword evidence="5" id="KW-1185">Reference proteome</keyword>
<evidence type="ECO:0000256" key="2">
    <source>
        <dbReference type="ARBA" id="ARBA00022801"/>
    </source>
</evidence>
<evidence type="ECO:0000313" key="4">
    <source>
        <dbReference type="EMBL" id="NMG00567.1"/>
    </source>
</evidence>
<dbReference type="Pfam" id="PF04336">
    <property type="entry name" value="ACP_PD"/>
    <property type="match status" value="1"/>
</dbReference>
<dbReference type="EMBL" id="WTVS01000085">
    <property type="protein sequence ID" value="NMG00567.1"/>
    <property type="molecule type" value="Genomic_DNA"/>
</dbReference>
<keyword evidence="1" id="KW-0444">Lipid biosynthesis</keyword>
<protein>
    <submittedName>
        <fullName evidence="4">DUF479 domain-containing protein</fullName>
    </submittedName>
</protein>
<dbReference type="InterPro" id="IPR007431">
    <property type="entry name" value="ACP_PD"/>
</dbReference>
<name>A0ABX1NMW0_9RHOO</name>
<dbReference type="PANTHER" id="PTHR38764:SF1">
    <property type="entry name" value="ACYL CARRIER PROTEIN PHOSPHODIESTERASE"/>
    <property type="match status" value="1"/>
</dbReference>
<keyword evidence="2" id="KW-0378">Hydrolase</keyword>
<dbReference type="RefSeq" id="WP_169143086.1">
    <property type="nucleotide sequence ID" value="NZ_WTVS01000085.1"/>
</dbReference>
<dbReference type="PANTHER" id="PTHR38764">
    <property type="entry name" value="ACYL CARRIER PROTEIN PHOSPHODIESTERASE"/>
    <property type="match status" value="1"/>
</dbReference>
<comment type="caution">
    <text evidence="4">The sequence shown here is derived from an EMBL/GenBank/DDBJ whole genome shotgun (WGS) entry which is preliminary data.</text>
</comment>